<dbReference type="AlphaFoldDB" id="A0A6J6U5N9"/>
<name>A0A6J6U5N9_9ZZZZ</name>
<dbReference type="InterPro" id="IPR025110">
    <property type="entry name" value="AMP-bd_C"/>
</dbReference>
<gene>
    <name evidence="3" type="ORF">UFOPK2761_02227</name>
</gene>
<organism evidence="3">
    <name type="scientific">freshwater metagenome</name>
    <dbReference type="NCBI Taxonomy" id="449393"/>
    <lineage>
        <taxon>unclassified sequences</taxon>
        <taxon>metagenomes</taxon>
        <taxon>ecological metagenomes</taxon>
    </lineage>
</organism>
<dbReference type="Pfam" id="PF13193">
    <property type="entry name" value="AMP-binding_C"/>
    <property type="match status" value="1"/>
</dbReference>
<dbReference type="PANTHER" id="PTHR43201">
    <property type="entry name" value="ACYL-COA SYNTHETASE"/>
    <property type="match status" value="1"/>
</dbReference>
<dbReference type="InterPro" id="IPR045851">
    <property type="entry name" value="AMP-bd_C_sf"/>
</dbReference>
<dbReference type="PANTHER" id="PTHR43201:SF32">
    <property type="entry name" value="2-SUCCINYLBENZOATE--COA LIGASE, CHLOROPLASTIC_PEROXISOMAL"/>
    <property type="match status" value="1"/>
</dbReference>
<dbReference type="Gene3D" id="3.40.50.12780">
    <property type="entry name" value="N-terminal domain of ligase-like"/>
    <property type="match status" value="1"/>
</dbReference>
<evidence type="ECO:0000259" key="1">
    <source>
        <dbReference type="Pfam" id="PF00501"/>
    </source>
</evidence>
<dbReference type="SUPFAM" id="SSF56801">
    <property type="entry name" value="Acetyl-CoA synthetase-like"/>
    <property type="match status" value="1"/>
</dbReference>
<dbReference type="GO" id="GO:0006631">
    <property type="term" value="P:fatty acid metabolic process"/>
    <property type="evidence" value="ECO:0007669"/>
    <property type="project" value="TreeGrafter"/>
</dbReference>
<dbReference type="Pfam" id="PF00501">
    <property type="entry name" value="AMP-binding"/>
    <property type="match status" value="1"/>
</dbReference>
<proteinExistence type="predicted"/>
<reference evidence="3" key="1">
    <citation type="submission" date="2020-05" db="EMBL/GenBank/DDBJ databases">
        <authorList>
            <person name="Chiriac C."/>
            <person name="Salcher M."/>
            <person name="Ghai R."/>
            <person name="Kavagutti S V."/>
        </authorList>
    </citation>
    <scope>NUCLEOTIDE SEQUENCE</scope>
</reference>
<feature type="domain" description="AMP-binding enzyme C-terminal" evidence="2">
    <location>
        <begin position="473"/>
        <end position="549"/>
    </location>
</feature>
<evidence type="ECO:0000313" key="3">
    <source>
        <dbReference type="EMBL" id="CAB4754786.1"/>
    </source>
</evidence>
<accession>A0A6J6U5N9</accession>
<sequence>MPEQRQEEPGAVPGAPTDLVDLVVAAAATVPQRAALVADGTTLTWAELDEEVGRVAHGLSSAGVVAGHRVALAMANRPEMVVGYLAVLRVQAVAVPLNPRATADELARMLADAGARMVLADTVSVAAVRAAVATLAGALEAGAGRGDGPADASRAGADGGGLPDELLARAVVPRVVTVGTTLQPGERSWDQLRADTTRDHPQLPDPEKLAVLLYTSGASGRPRAAMLSHRALLANIEQAGRVEPAMIRADDVVLGALPLFHVYGLNAVLGAVLWHRATLVLVEAYEPEAALDLVAAQQVTVLPLAPTVIGHLLGRDRLAERLSSVRLVLSGSAPLDPEQVEEFVAVTGIAVHQGYGLTEAAPIVTSTLCVPPGEDGEVGRPEPGSVGNALPGIEVRLVDDRGLAPEQGDPGEVSIRGANLFSGYWPQGVEGPDEDGWWTTGDVGFLAPDGQLFLVDRVKELVIVSGFNVYPSEVEDVVGEVPGVAEVAVIGVPDPATGEAVVAYVVAPGQEPEDVVAAVRAACGTRLARFKQPSRVEVVAELPHTVTGKVRKGSLRAAERRRNLELL</sequence>
<protein>
    <submittedName>
        <fullName evidence="3">Unannotated protein</fullName>
    </submittedName>
</protein>
<evidence type="ECO:0000259" key="2">
    <source>
        <dbReference type="Pfam" id="PF13193"/>
    </source>
</evidence>
<dbReference type="InterPro" id="IPR042099">
    <property type="entry name" value="ANL_N_sf"/>
</dbReference>
<dbReference type="GO" id="GO:0031956">
    <property type="term" value="F:medium-chain fatty acid-CoA ligase activity"/>
    <property type="evidence" value="ECO:0007669"/>
    <property type="project" value="TreeGrafter"/>
</dbReference>
<dbReference type="Gene3D" id="3.30.300.30">
    <property type="match status" value="1"/>
</dbReference>
<feature type="domain" description="AMP-dependent synthetase/ligase" evidence="1">
    <location>
        <begin position="26"/>
        <end position="425"/>
    </location>
</feature>
<dbReference type="InterPro" id="IPR000873">
    <property type="entry name" value="AMP-dep_synth/lig_dom"/>
</dbReference>
<dbReference type="EMBL" id="CAEZYQ010000017">
    <property type="protein sequence ID" value="CAB4754786.1"/>
    <property type="molecule type" value="Genomic_DNA"/>
</dbReference>